<sequence>MRNSKRVRRRYARAVAAVAIVVAGLAVGAGAATAGIDSTNAVVDHGDRTVEAIQRDTRIDFVPPLDGNPLTREWFHDGEAGFRIGGPDAESWSGHVTIGYQVGYPATLNGRIKFNWNTPGLGVDLGGSDGVKARIDSLIPQFGVELDAGFGPGIQSVECAGGDVSGSDGFIRMSGFHGSVTGVLGQTTIRPWVRVVGSSGDTVVTYGRTWTI</sequence>
<evidence type="ECO:0000256" key="1">
    <source>
        <dbReference type="ARBA" id="ARBA00022729"/>
    </source>
</evidence>
<name>A0A3A4KIK4_9NOCA</name>
<keyword evidence="1 2" id="KW-0732">Signal</keyword>
<keyword evidence="4" id="KW-1185">Reference proteome</keyword>
<dbReference type="SUPFAM" id="SSF56959">
    <property type="entry name" value="Leukocidin-like"/>
    <property type="match status" value="1"/>
</dbReference>
<evidence type="ECO:0000256" key="2">
    <source>
        <dbReference type="SAM" id="SignalP"/>
    </source>
</evidence>
<feature type="signal peptide" evidence="2">
    <location>
        <begin position="1"/>
        <end position="34"/>
    </location>
</feature>
<organism evidence="3 4">
    <name type="scientific">Nocardia panacis</name>
    <dbReference type="NCBI Taxonomy" id="2340916"/>
    <lineage>
        <taxon>Bacteria</taxon>
        <taxon>Bacillati</taxon>
        <taxon>Actinomycetota</taxon>
        <taxon>Actinomycetes</taxon>
        <taxon>Mycobacteriales</taxon>
        <taxon>Nocardiaceae</taxon>
        <taxon>Nocardia</taxon>
    </lineage>
</organism>
<dbReference type="Gene3D" id="2.10.300.10">
    <property type="entry name" value="Porin MspA ribbon domain"/>
    <property type="match status" value="1"/>
</dbReference>
<feature type="chain" id="PRO_5039012292" evidence="2">
    <location>
        <begin position="35"/>
        <end position="212"/>
    </location>
</feature>
<evidence type="ECO:0000313" key="4">
    <source>
        <dbReference type="Proteomes" id="UP000266677"/>
    </source>
</evidence>
<dbReference type="InterPro" id="IPR036435">
    <property type="entry name" value="Leukocidin/porin_MspA_sf"/>
</dbReference>
<evidence type="ECO:0000313" key="3">
    <source>
        <dbReference type="EMBL" id="RJO73513.1"/>
    </source>
</evidence>
<comment type="caution">
    <text evidence="3">The sequence shown here is derived from an EMBL/GenBank/DDBJ whole genome shotgun (WGS) entry which is preliminary data.</text>
</comment>
<reference evidence="3 4" key="1">
    <citation type="submission" date="2018-09" db="EMBL/GenBank/DDBJ databases">
        <title>YIM PH21274 draft genome.</title>
        <authorList>
            <person name="Miao C."/>
        </authorList>
    </citation>
    <scope>NUCLEOTIDE SEQUENCE [LARGE SCALE GENOMIC DNA]</scope>
    <source>
        <strain evidence="3 4">YIM PH 21724</strain>
    </source>
</reference>
<dbReference type="OrthoDB" id="4569497at2"/>
<dbReference type="RefSeq" id="WP_120042590.1">
    <property type="nucleotide sequence ID" value="NZ_QZFU01000023.1"/>
</dbReference>
<dbReference type="AlphaFoldDB" id="A0A3A4KIK4"/>
<gene>
    <name evidence="3" type="ORF">D5S18_20090</name>
</gene>
<dbReference type="InterPro" id="IPR015286">
    <property type="entry name" value="Porin_fam_mycobact-type"/>
</dbReference>
<dbReference type="Proteomes" id="UP000266677">
    <property type="component" value="Unassembled WGS sequence"/>
</dbReference>
<protein>
    <submittedName>
        <fullName evidence="3">Porin</fullName>
    </submittedName>
</protein>
<accession>A0A3A4KIK4</accession>
<dbReference type="EMBL" id="QZFU01000023">
    <property type="protein sequence ID" value="RJO73513.1"/>
    <property type="molecule type" value="Genomic_DNA"/>
</dbReference>
<dbReference type="Pfam" id="PF09203">
    <property type="entry name" value="MspA"/>
    <property type="match status" value="1"/>
</dbReference>
<proteinExistence type="predicted"/>
<dbReference type="Gene3D" id="2.60.40.1650">
    <property type="entry name" value="Porin MspA (Ig-like beta-sandwich domain)"/>
    <property type="match status" value="1"/>
</dbReference>